<dbReference type="EMBL" id="JAIQCJ010000625">
    <property type="protein sequence ID" value="KAJ8795003.1"/>
    <property type="molecule type" value="Genomic_DNA"/>
</dbReference>
<evidence type="ECO:0000313" key="1">
    <source>
        <dbReference type="EMBL" id="KAJ8795003.1"/>
    </source>
</evidence>
<accession>A0AB34HS29</accession>
<dbReference type="AlphaFoldDB" id="A0AB34HS29"/>
<evidence type="ECO:0000313" key="2">
    <source>
        <dbReference type="Proteomes" id="UP001159641"/>
    </source>
</evidence>
<name>A0AB34HS29_ESCRO</name>
<feature type="non-terminal residue" evidence="1">
    <location>
        <position position="1"/>
    </location>
</feature>
<comment type="caution">
    <text evidence="1">The sequence shown here is derived from an EMBL/GenBank/DDBJ whole genome shotgun (WGS) entry which is preliminary data.</text>
</comment>
<proteinExistence type="predicted"/>
<dbReference type="Proteomes" id="UP001159641">
    <property type="component" value="Unassembled WGS sequence"/>
</dbReference>
<protein>
    <submittedName>
        <fullName evidence="1">Uncharacterized protein</fullName>
    </submittedName>
</protein>
<sequence length="109" mass="11739">VVMKVVQLLPDGHHVKKEVDAALDTVSETMTPMHYHLREIIICTYRQVSPGPGPGAVPTCTAQEAATVGVRAGGPTGPAGALGHFFTFWERRGSLTWKYGQPRLVPAAF</sequence>
<gene>
    <name evidence="1" type="ORF">J1605_018590</name>
</gene>
<keyword evidence="2" id="KW-1185">Reference proteome</keyword>
<organism evidence="1 2">
    <name type="scientific">Eschrichtius robustus</name>
    <name type="common">California gray whale</name>
    <name type="synonym">Eschrichtius gibbosus</name>
    <dbReference type="NCBI Taxonomy" id="9764"/>
    <lineage>
        <taxon>Eukaryota</taxon>
        <taxon>Metazoa</taxon>
        <taxon>Chordata</taxon>
        <taxon>Craniata</taxon>
        <taxon>Vertebrata</taxon>
        <taxon>Euteleostomi</taxon>
        <taxon>Mammalia</taxon>
        <taxon>Eutheria</taxon>
        <taxon>Laurasiatheria</taxon>
        <taxon>Artiodactyla</taxon>
        <taxon>Whippomorpha</taxon>
        <taxon>Cetacea</taxon>
        <taxon>Mysticeti</taxon>
        <taxon>Eschrichtiidae</taxon>
        <taxon>Eschrichtius</taxon>
    </lineage>
</organism>
<reference evidence="1 2" key="1">
    <citation type="submission" date="2022-11" db="EMBL/GenBank/DDBJ databases">
        <title>Whole genome sequence of Eschrichtius robustus ER-17-0199.</title>
        <authorList>
            <person name="Bruniche-Olsen A."/>
            <person name="Black A.N."/>
            <person name="Fields C.J."/>
            <person name="Walden K."/>
            <person name="Dewoody J.A."/>
        </authorList>
    </citation>
    <scope>NUCLEOTIDE SEQUENCE [LARGE SCALE GENOMIC DNA]</scope>
    <source>
        <strain evidence="1">ER-17-0199</strain>
        <tissue evidence="1">Blubber</tissue>
    </source>
</reference>